<organism evidence="1 2">
    <name type="scientific">Parnassius apollo</name>
    <name type="common">Apollo butterfly</name>
    <name type="synonym">Papilio apollo</name>
    <dbReference type="NCBI Taxonomy" id="110799"/>
    <lineage>
        <taxon>Eukaryota</taxon>
        <taxon>Metazoa</taxon>
        <taxon>Ecdysozoa</taxon>
        <taxon>Arthropoda</taxon>
        <taxon>Hexapoda</taxon>
        <taxon>Insecta</taxon>
        <taxon>Pterygota</taxon>
        <taxon>Neoptera</taxon>
        <taxon>Endopterygota</taxon>
        <taxon>Lepidoptera</taxon>
        <taxon>Glossata</taxon>
        <taxon>Ditrysia</taxon>
        <taxon>Papilionoidea</taxon>
        <taxon>Papilionidae</taxon>
        <taxon>Parnassiinae</taxon>
        <taxon>Parnassini</taxon>
        <taxon>Parnassius</taxon>
        <taxon>Parnassius</taxon>
    </lineage>
</organism>
<dbReference type="OrthoDB" id="431588at2759"/>
<protein>
    <submittedName>
        <fullName evidence="1">(apollo) hypothetical protein</fullName>
    </submittedName>
</protein>
<dbReference type="Proteomes" id="UP000691718">
    <property type="component" value="Unassembled WGS sequence"/>
</dbReference>
<accession>A0A8S3Y495</accession>
<name>A0A8S3Y495_PARAO</name>
<keyword evidence="2" id="KW-1185">Reference proteome</keyword>
<dbReference type="EMBL" id="CAJQZP010001558">
    <property type="protein sequence ID" value="CAG5053973.1"/>
    <property type="molecule type" value="Genomic_DNA"/>
</dbReference>
<sequence>MLKSLEDSKDKINEDIKYKIRVLAETLLCTINKNQHDVDCIFKKLDLTDGTLSGESRITALKEITELILKRVQDISSFKADALRLEKERANALRNILHDHYHRIISVGHRSSKELLQECDEKIYNVNQQLLSNCAAYSELEIQLRAQANRSMVKARSILNQLCLGVKIIKRGGSALSECSNNHNIQKRSGSAIISKVTSTNTFTDHASINTKEIDDCVFELSEEYQNAIKNVYMNFVDKLKEFYKNMGIRNFIQNKICCTNNVSVSVLDQIVGETQRISSISVQTKVPPYPDFSELADCFNMISKSLNSVGKQLTYTYNILHDASHLWDAHMIRVALAQKLTLAAVEDLISRHDSIELANEITFNITLEQLVTAHDKDTLKQYYDALEVLLKLKEDEYLHHSCTEVGRLEEISKLHIPLSNILQAELDFYVNKYPKTNLEPNRSEDNLSDSRLRISDCNMKTSLLRLILKTEVQEETLNNWRNGFLESFQNNLPLLSEKLEHQIRLWVEKRSLPLKKRHSLKMMSLNIRKDRIKAARDLRIAELCKNEACLVSHLGAINQLANTLPMEASKFITLDDTGLYPFCQWIRKIEVGMEEIQTHTVDVETKRLKMLSFAQRLANHRRRFEESLNSATDLYKKTIERRVQEARVSNVRFLSHLKLRNEGGRYSAVESLKICAALVKGGESLEICMTESLDTLKQRHTELLLQADQLLQPLQKITEETLKATGKNVPNKSKQFQYKK</sequence>
<comment type="caution">
    <text evidence="1">The sequence shown here is derived from an EMBL/GenBank/DDBJ whole genome shotgun (WGS) entry which is preliminary data.</text>
</comment>
<evidence type="ECO:0000313" key="1">
    <source>
        <dbReference type="EMBL" id="CAG5053973.1"/>
    </source>
</evidence>
<proteinExistence type="predicted"/>
<evidence type="ECO:0000313" key="2">
    <source>
        <dbReference type="Proteomes" id="UP000691718"/>
    </source>
</evidence>
<dbReference type="AlphaFoldDB" id="A0A8S3Y495"/>
<gene>
    <name evidence="1" type="ORF">PAPOLLO_LOCUS25810</name>
</gene>
<reference evidence="1" key="1">
    <citation type="submission" date="2021-04" db="EMBL/GenBank/DDBJ databases">
        <authorList>
            <person name="Tunstrom K."/>
        </authorList>
    </citation>
    <scope>NUCLEOTIDE SEQUENCE</scope>
</reference>